<feature type="domain" description="Metallo-beta-lactamase" evidence="3">
    <location>
        <begin position="51"/>
        <end position="237"/>
    </location>
</feature>
<feature type="signal peptide" evidence="2">
    <location>
        <begin position="1"/>
        <end position="20"/>
    </location>
</feature>
<dbReference type="InterPro" id="IPR001279">
    <property type="entry name" value="Metallo-B-lactamas"/>
</dbReference>
<dbReference type="InterPro" id="IPR050855">
    <property type="entry name" value="NDM-1-like"/>
</dbReference>
<organism evidence="4 5">
    <name type="scientific">Candidatus Thiodiazotropha taylori</name>
    <dbReference type="NCBI Taxonomy" id="2792791"/>
    <lineage>
        <taxon>Bacteria</taxon>
        <taxon>Pseudomonadati</taxon>
        <taxon>Pseudomonadota</taxon>
        <taxon>Gammaproteobacteria</taxon>
        <taxon>Chromatiales</taxon>
        <taxon>Sedimenticolaceae</taxon>
        <taxon>Candidatus Thiodiazotropha</taxon>
    </lineage>
</organism>
<comment type="similarity">
    <text evidence="1">Belongs to the metallo-beta-lactamase superfamily. Class-B beta-lactamase family.</text>
</comment>
<dbReference type="AlphaFoldDB" id="A0A9E4N6V7"/>
<protein>
    <submittedName>
        <fullName evidence="4">MBL fold metallo-hydrolase</fullName>
    </submittedName>
</protein>
<keyword evidence="2" id="KW-0732">Signal</keyword>
<gene>
    <name evidence="4" type="ORF">JAZ07_19995</name>
</gene>
<dbReference type="InterPro" id="IPR036866">
    <property type="entry name" value="RibonucZ/Hydroxyglut_hydro"/>
</dbReference>
<dbReference type="PANTHER" id="PTHR42951">
    <property type="entry name" value="METALLO-BETA-LACTAMASE DOMAIN-CONTAINING"/>
    <property type="match status" value="1"/>
</dbReference>
<feature type="chain" id="PRO_5038659280" evidence="2">
    <location>
        <begin position="21"/>
        <end position="306"/>
    </location>
</feature>
<accession>A0A9E4N6V7</accession>
<name>A0A9E4N6V7_9GAMM</name>
<dbReference type="Pfam" id="PF00753">
    <property type="entry name" value="Lactamase_B"/>
    <property type="match status" value="1"/>
</dbReference>
<dbReference type="PANTHER" id="PTHR42951:SF4">
    <property type="entry name" value="ACYL-COENZYME A THIOESTERASE MBLAC2"/>
    <property type="match status" value="1"/>
</dbReference>
<dbReference type="SUPFAM" id="SSF56281">
    <property type="entry name" value="Metallo-hydrolase/oxidoreductase"/>
    <property type="match status" value="1"/>
</dbReference>
<dbReference type="GO" id="GO:0017001">
    <property type="term" value="P:antibiotic catabolic process"/>
    <property type="evidence" value="ECO:0007669"/>
    <property type="project" value="UniProtKB-ARBA"/>
</dbReference>
<evidence type="ECO:0000256" key="2">
    <source>
        <dbReference type="SAM" id="SignalP"/>
    </source>
</evidence>
<sequence length="306" mass="33584">MLRVIALLFAVVVSSASVQAGPVLKTEKLAENVYALIGPLTNRDPENLGNNANFGVIVTDDGVVLIDSGATDKGARMIHAAIKEITDKAVTWVINSGGQDHRWMGNGYFKALGATIIASEKAVADQKARRESQLDRLWSLVGKEGLEGTDYIYADESFSQQKLLMVGDTRIEIHHAGHAHTPGDSYIWLPQHKIVFSGDIVYTDRMLGVGSMSAHKSWIAAFEAMAAKQPEIVVGGHGNPATLAKAKADTYDYLLFLREAVLAFMDQGNSLEDIGKIDQSRFSYLKNFDSLKGRNAQRVYEELEWE</sequence>
<evidence type="ECO:0000313" key="5">
    <source>
        <dbReference type="Proteomes" id="UP000886667"/>
    </source>
</evidence>
<dbReference type="SMART" id="SM00849">
    <property type="entry name" value="Lactamase_B"/>
    <property type="match status" value="1"/>
</dbReference>
<comment type="caution">
    <text evidence="4">The sequence shown here is derived from an EMBL/GenBank/DDBJ whole genome shotgun (WGS) entry which is preliminary data.</text>
</comment>
<dbReference type="Gene3D" id="3.60.15.10">
    <property type="entry name" value="Ribonuclease Z/Hydroxyacylglutathione hydrolase-like"/>
    <property type="match status" value="1"/>
</dbReference>
<reference evidence="4" key="1">
    <citation type="journal article" date="2021" name="Proc. Natl. Acad. Sci. U.S.A.">
        <title>Global biogeography of chemosynthetic symbionts reveals both localized and globally distributed symbiont groups. .</title>
        <authorList>
            <person name="Osvatic J.T."/>
            <person name="Wilkins L.G.E."/>
            <person name="Leibrecht L."/>
            <person name="Leray M."/>
            <person name="Zauner S."/>
            <person name="Polzin J."/>
            <person name="Camacho Y."/>
            <person name="Gros O."/>
            <person name="van Gils J.A."/>
            <person name="Eisen J.A."/>
            <person name="Petersen J.M."/>
            <person name="Yuen B."/>
        </authorList>
    </citation>
    <scope>NUCLEOTIDE SEQUENCE</scope>
    <source>
        <strain evidence="4">MAGclacostrist064TRANS</strain>
    </source>
</reference>
<proteinExistence type="inferred from homology"/>
<evidence type="ECO:0000256" key="1">
    <source>
        <dbReference type="ARBA" id="ARBA00005250"/>
    </source>
</evidence>
<evidence type="ECO:0000313" key="4">
    <source>
        <dbReference type="EMBL" id="MCG7948629.1"/>
    </source>
</evidence>
<dbReference type="EMBL" id="JAEPCM010000751">
    <property type="protein sequence ID" value="MCG7948629.1"/>
    <property type="molecule type" value="Genomic_DNA"/>
</dbReference>
<dbReference type="Proteomes" id="UP000886667">
    <property type="component" value="Unassembled WGS sequence"/>
</dbReference>
<evidence type="ECO:0000259" key="3">
    <source>
        <dbReference type="SMART" id="SM00849"/>
    </source>
</evidence>
<dbReference type="CDD" id="cd16282">
    <property type="entry name" value="metallo-hydrolase-like_MBL-fold"/>
    <property type="match status" value="1"/>
</dbReference>